<dbReference type="CDD" id="cd03786">
    <property type="entry name" value="GTB_UDP-GlcNAc_2-Epimerase"/>
    <property type="match status" value="1"/>
</dbReference>
<keyword evidence="3" id="KW-1185">Reference proteome</keyword>
<protein>
    <submittedName>
        <fullName evidence="2">UDP-N-acetylglucosamine 2-epimerase (Hydrolyzing)</fullName>
    </submittedName>
</protein>
<dbReference type="PANTHER" id="PTHR43174:SF3">
    <property type="entry name" value="UDP-N-ACETYLGLUCOSAMINE 2-EPIMERASE"/>
    <property type="match status" value="1"/>
</dbReference>
<reference evidence="2 3" key="1">
    <citation type="submission" date="2017-07" db="EMBL/GenBank/DDBJ databases">
        <title>Genome sequencing and assembly of Paenibacillus rigui.</title>
        <authorList>
            <person name="Mayilraj S."/>
        </authorList>
    </citation>
    <scope>NUCLEOTIDE SEQUENCE [LARGE SCALE GENOMIC DNA]</scope>
    <source>
        <strain evidence="2 3">JCM 16352</strain>
    </source>
</reference>
<feature type="domain" description="UDP-N-acetylglucosamine 2-epimerase" evidence="1">
    <location>
        <begin position="23"/>
        <end position="369"/>
    </location>
</feature>
<dbReference type="SUPFAM" id="SSF53756">
    <property type="entry name" value="UDP-Glycosyltransferase/glycogen phosphorylase"/>
    <property type="match status" value="1"/>
</dbReference>
<gene>
    <name evidence="2" type="primary">neuC</name>
    <name evidence="2" type="ORF">CF651_27970</name>
</gene>
<sequence>MRRKICIITGSRAEYGLLHGLMREIAKDPDLSLVTAVTGAHLSPEYGETYTCIEKDGFEIHAKIPLDLSDNTPVGMAKAVGQGVSGFAESLSQLSPDLVVVLGDRYEILAAAQAALLLNVPIAHIHGGEITEGAIDNSIRHAITKMAHLHFVAAEPYRKRVIQMGEDPRTVFDVGSPGLDFIDKVKLISLQELEEHLGFPFKEINFLVTLHPETMHPEENERMTIELLAALDHFPEASIIITMPNADTGSETIRRLLEQYALQHAERVRAIESLGHLYINTMLYSAAVIGNSSSGIIEAPALKKPTINIGDRQKGRLRAHSVLDVQARTPDIVAAIQTALSDTFCESISKVIPPYRSANSSFLIKEILKQTDAKSLLIKSFYDVELNL</sequence>
<evidence type="ECO:0000259" key="1">
    <source>
        <dbReference type="Pfam" id="PF02350"/>
    </source>
</evidence>
<evidence type="ECO:0000313" key="2">
    <source>
        <dbReference type="EMBL" id="OXM83054.1"/>
    </source>
</evidence>
<proteinExistence type="predicted"/>
<dbReference type="PANTHER" id="PTHR43174">
    <property type="entry name" value="UDP-N-ACETYLGLUCOSAMINE 2-EPIMERASE"/>
    <property type="match status" value="1"/>
</dbReference>
<dbReference type="EMBL" id="NMQW01000052">
    <property type="protein sequence ID" value="OXM83054.1"/>
    <property type="molecule type" value="Genomic_DNA"/>
</dbReference>
<dbReference type="OrthoDB" id="9803238at2"/>
<organism evidence="2 3">
    <name type="scientific">Paenibacillus rigui</name>
    <dbReference type="NCBI Taxonomy" id="554312"/>
    <lineage>
        <taxon>Bacteria</taxon>
        <taxon>Bacillati</taxon>
        <taxon>Bacillota</taxon>
        <taxon>Bacilli</taxon>
        <taxon>Bacillales</taxon>
        <taxon>Paenibacillaceae</taxon>
        <taxon>Paenibacillus</taxon>
    </lineage>
</organism>
<dbReference type="NCBIfam" id="TIGR03568">
    <property type="entry name" value="NeuC_NnaA"/>
    <property type="match status" value="1"/>
</dbReference>
<dbReference type="Gene3D" id="3.40.50.2000">
    <property type="entry name" value="Glycogen Phosphorylase B"/>
    <property type="match status" value="2"/>
</dbReference>
<dbReference type="InterPro" id="IPR003331">
    <property type="entry name" value="UDP_GlcNAc_Epimerase_2_dom"/>
</dbReference>
<evidence type="ECO:0000313" key="3">
    <source>
        <dbReference type="Proteomes" id="UP000215509"/>
    </source>
</evidence>
<dbReference type="Proteomes" id="UP000215509">
    <property type="component" value="Unassembled WGS sequence"/>
</dbReference>
<name>A0A229UI59_9BACL</name>
<comment type="caution">
    <text evidence="2">The sequence shown here is derived from an EMBL/GenBank/DDBJ whole genome shotgun (WGS) entry which is preliminary data.</text>
</comment>
<dbReference type="Pfam" id="PF02350">
    <property type="entry name" value="Epimerase_2"/>
    <property type="match status" value="1"/>
</dbReference>
<dbReference type="InterPro" id="IPR020004">
    <property type="entry name" value="UDP-GlcNAc_Epase"/>
</dbReference>
<dbReference type="InterPro" id="IPR029767">
    <property type="entry name" value="WecB-like"/>
</dbReference>
<dbReference type="AlphaFoldDB" id="A0A229UI59"/>
<dbReference type="GO" id="GO:0004553">
    <property type="term" value="F:hydrolase activity, hydrolyzing O-glycosyl compounds"/>
    <property type="evidence" value="ECO:0007669"/>
    <property type="project" value="InterPro"/>
</dbReference>
<accession>A0A229UI59</accession>
<dbReference type="GO" id="GO:0006047">
    <property type="term" value="P:UDP-N-acetylglucosamine metabolic process"/>
    <property type="evidence" value="ECO:0007669"/>
    <property type="project" value="InterPro"/>
</dbReference>